<dbReference type="PANTHER" id="PTHR10266">
    <property type="entry name" value="CYTOCHROME C1"/>
    <property type="match status" value="1"/>
</dbReference>
<keyword evidence="5 9" id="KW-1133">Transmembrane helix</keyword>
<keyword evidence="3 9" id="KW-0812">Transmembrane</keyword>
<evidence type="ECO:0000256" key="2">
    <source>
        <dbReference type="ARBA" id="ARBA00022617"/>
    </source>
</evidence>
<dbReference type="GO" id="GO:0046872">
    <property type="term" value="F:metal ion binding"/>
    <property type="evidence" value="ECO:0007669"/>
    <property type="project" value="UniProtKB-KW"/>
</dbReference>
<dbReference type="Proteomes" id="UP000054262">
    <property type="component" value="Unassembled WGS sequence"/>
</dbReference>
<feature type="signal peptide" evidence="10">
    <location>
        <begin position="1"/>
        <end position="19"/>
    </location>
</feature>
<dbReference type="Pfam" id="PF02167">
    <property type="entry name" value="Cytochrom_C1"/>
    <property type="match status" value="1"/>
</dbReference>
<organism evidence="11 12">
    <name type="scientific">Methylophilales bacterium HTCC2181</name>
    <dbReference type="NCBI Taxonomy" id="383631"/>
    <lineage>
        <taxon>Bacteria</taxon>
        <taxon>Pseudomonadati</taxon>
        <taxon>Pseudomonadota</taxon>
        <taxon>Betaproteobacteria</taxon>
        <taxon>Nitrosomonadales</taxon>
        <taxon>OM43 clade</taxon>
    </lineage>
</organism>
<evidence type="ECO:0000256" key="7">
    <source>
        <dbReference type="ARBA" id="ARBA00023136"/>
    </source>
</evidence>
<dbReference type="SUPFAM" id="SSF46626">
    <property type="entry name" value="Cytochrome c"/>
    <property type="match status" value="1"/>
</dbReference>
<gene>
    <name evidence="11" type="ORF">MB2181_00075</name>
</gene>
<keyword evidence="12" id="KW-1185">Reference proteome</keyword>
<comment type="subcellular location">
    <subcellularLocation>
        <location evidence="1">Membrane</location>
    </subcellularLocation>
</comment>
<dbReference type="EMBL" id="AAUX01000001">
    <property type="protein sequence ID" value="EAV46422.1"/>
    <property type="molecule type" value="Genomic_DNA"/>
</dbReference>
<name>A0P4G2_9PROT</name>
<dbReference type="OrthoDB" id="9798864at2"/>
<sequence length="232" mass="26647">MKKLILVICLLITSHLSLGAGDIQLLKAPVNLEDKKSLQRGARNFVNYCLNCHSASYMRYNQLQLIGLSEETIKKDLLFTSDKIGNPMSISMDAVDAKKWFGAPPPNLTVTARSRGADWIYSYLRSFYRDPSREMGWNNAVYKNSAMPHILWELQGEQILDQKTKKLSLKVPGKLSTKDYNQFVGDITNYMVFMAEPNQQKRKQIGYYVLAFLLLLLVLAINLKKEYWKDIK</sequence>
<dbReference type="AlphaFoldDB" id="A0P4G2"/>
<dbReference type="Gene3D" id="1.10.760.10">
    <property type="entry name" value="Cytochrome c-like domain"/>
    <property type="match status" value="1"/>
</dbReference>
<feature type="binding site" description="covalent" evidence="8">
    <location>
        <position position="52"/>
    </location>
    <ligand>
        <name>heme c</name>
        <dbReference type="ChEBI" id="CHEBI:61717"/>
    </ligand>
</feature>
<evidence type="ECO:0000256" key="6">
    <source>
        <dbReference type="ARBA" id="ARBA00023004"/>
    </source>
</evidence>
<keyword evidence="6 8" id="KW-0408">Iron</keyword>
<evidence type="ECO:0000313" key="11">
    <source>
        <dbReference type="EMBL" id="EAV46422.1"/>
    </source>
</evidence>
<keyword evidence="4 8" id="KW-0479">Metal-binding</keyword>
<keyword evidence="7 9" id="KW-0472">Membrane</keyword>
<feature type="chain" id="PRO_5002628021" evidence="10">
    <location>
        <begin position="20"/>
        <end position="232"/>
    </location>
</feature>
<evidence type="ECO:0000256" key="5">
    <source>
        <dbReference type="ARBA" id="ARBA00022989"/>
    </source>
</evidence>
<evidence type="ECO:0000256" key="3">
    <source>
        <dbReference type="ARBA" id="ARBA00022692"/>
    </source>
</evidence>
<dbReference type="InterPro" id="IPR002326">
    <property type="entry name" value="Cyt_c1"/>
</dbReference>
<dbReference type="InterPro" id="IPR036909">
    <property type="entry name" value="Cyt_c-like_dom_sf"/>
</dbReference>
<proteinExistence type="predicted"/>
<evidence type="ECO:0000256" key="9">
    <source>
        <dbReference type="SAM" id="Phobius"/>
    </source>
</evidence>
<dbReference type="PANTHER" id="PTHR10266:SF3">
    <property type="entry name" value="CYTOCHROME C1, HEME PROTEIN, MITOCHONDRIAL"/>
    <property type="match status" value="1"/>
</dbReference>
<dbReference type="PRINTS" id="PR00603">
    <property type="entry name" value="CYTOCHROMEC1"/>
</dbReference>
<reference evidence="11 12" key="1">
    <citation type="submission" date="2006-11" db="EMBL/GenBank/DDBJ databases">
        <authorList>
            <person name="Giovannoni S."/>
            <person name="Vergin K."/>
            <person name="Ferriera S."/>
            <person name="Johnson J."/>
            <person name="Kravitz S."/>
            <person name="Beeson K."/>
            <person name="Sutton G."/>
            <person name="Rogers Y.-H."/>
            <person name="Friedman R."/>
            <person name="Frazier M."/>
            <person name="Venter J.C."/>
        </authorList>
    </citation>
    <scope>NUCLEOTIDE SEQUENCE [LARGE SCALE GENOMIC DNA]</scope>
    <source>
        <strain evidence="11 12">HTCC2181</strain>
    </source>
</reference>
<evidence type="ECO:0000256" key="10">
    <source>
        <dbReference type="SAM" id="SignalP"/>
    </source>
</evidence>
<accession>A0P4G2</accession>
<feature type="transmembrane region" description="Helical" evidence="9">
    <location>
        <begin position="205"/>
        <end position="223"/>
    </location>
</feature>
<keyword evidence="2 8" id="KW-0349">Heme</keyword>
<evidence type="ECO:0000313" key="12">
    <source>
        <dbReference type="Proteomes" id="UP000054262"/>
    </source>
</evidence>
<keyword evidence="10" id="KW-0732">Signal</keyword>
<dbReference type="GO" id="GO:0009055">
    <property type="term" value="F:electron transfer activity"/>
    <property type="evidence" value="ECO:0007669"/>
    <property type="project" value="InterPro"/>
</dbReference>
<evidence type="ECO:0000256" key="1">
    <source>
        <dbReference type="ARBA" id="ARBA00004370"/>
    </source>
</evidence>
<protein>
    <submittedName>
        <fullName evidence="11">Putative cytochrome c1 transmembrane protein</fullName>
    </submittedName>
</protein>
<evidence type="ECO:0000256" key="8">
    <source>
        <dbReference type="PIRSR" id="PIRSR602326-1"/>
    </source>
</evidence>
<comment type="caution">
    <text evidence="11">The sequence shown here is derived from an EMBL/GenBank/DDBJ whole genome shotgun (WGS) entry which is preliminary data.</text>
</comment>
<evidence type="ECO:0000256" key="4">
    <source>
        <dbReference type="ARBA" id="ARBA00022723"/>
    </source>
</evidence>
<dbReference type="GO" id="GO:0020037">
    <property type="term" value="F:heme binding"/>
    <property type="evidence" value="ECO:0007669"/>
    <property type="project" value="InterPro"/>
</dbReference>
<feature type="binding site" description="covalent" evidence="8">
    <location>
        <position position="53"/>
    </location>
    <ligand>
        <name>heme c</name>
        <dbReference type="ChEBI" id="CHEBI:61717"/>
    </ligand>
</feature>
<feature type="binding site" description="covalent" evidence="8">
    <location>
        <position position="49"/>
    </location>
    <ligand>
        <name>heme c</name>
        <dbReference type="ChEBI" id="CHEBI:61717"/>
    </ligand>
</feature>
<dbReference type="GO" id="GO:0016020">
    <property type="term" value="C:membrane"/>
    <property type="evidence" value="ECO:0007669"/>
    <property type="project" value="UniProtKB-SubCell"/>
</dbReference>
<comment type="cofactor">
    <cofactor evidence="8">
        <name>heme c</name>
        <dbReference type="ChEBI" id="CHEBI:61717"/>
    </cofactor>
    <text evidence="8">Binds 1 heme c group covalently per subunit.</text>
</comment>